<sequence length="1490" mass="159751">MFRTTCALLALTASLPAATRIFQTFEGDGFDTWKTEGAAFGLAPVAGKTDDMEKPFTAYSNDSFASSTHGGTSEKGALVSPEFTIAEPYITFLIAGGNSAGKTAAQLVIDGKVVRESVGKQNLRFTSALWDVTELKGSKAVIRLVDDDDDAGWGFIAIDQIVLTDYPNYKFPPTTREGKAFVEGLEATDVVAGANIPIGSTLKVEATYKDQQVTSPTALTFDDQGRIYLSETHRFREGIEDDRDNLYWYLDDLAAKKTSDRRALHEKWKEKLPIEKLTKKTEIVRRLADTDGDGKIDESKVFADGFNDVLDGTAAGVFYYEGSLYFACIPKIYQLRDTDGDGKADARDVVADGFGVRVSLSGHDLNGFTLGGDGRIYGTVGDRGMSLLTKEGKAYDYPNEGAAFRFEPDGTGFELFHTGLRNPKEIAFDALGNAFSVDNNSDQGDAARVVYLVEGGDSGWQMEHQAMHTFHRQIGLKDHPPSRWMDEKMWELQNPSQPAYILPPSAHLTSGPSGLTANPGAGFLEGEAGRFLIADYRGGSANSGIWSFEMKPKGAGMEMTDSRQFLWGVAATDVEYSWDGKVYISDFITGWASHEDGRLLSLDAGENTWLAADAAGAAKIMKEGFEQRSSAVLANLLKHPDARIRLRAHLALTRKPDGVTRLVEAADSSNFMVRIHAIQGLGVISRRGAALLPKSEFATIPDAKNGKTADDKLTALLADKNAEIRAQALRALADSKSDPNGIPLGPLLGDESPRVRFFAAMLAGKRKMIGYYGPICDLLAENDNRDVYLRHACIFALQQLATKPTLLVGLAEHESAAVRLAAVVALRRIKSPLISNFISDADPKVADEAIRAICDLDMVSIRPEVAGLLDNPASRQWTPFMLRRLVHNSYRLGTPEDAVRVLKVAADASMPQIVRLEALRLLEIWTDPFPVDQLTGHWNPLEKRELSTIQPALLEALPGLLKQDGPVLTAALGLVKHYKLEVPGLDDNALRGLIKNGKLPAEARAVALDLLIRHKPGNLDGFLTEITADPSDEVVLTALDAMAKLSPEKSLPALEAAANSSSAPRAQKTWNILAGVPGEAVDAIFIKQLEALRAANGISPAAIELTAAAKKRKAGPVREALAALEKSLAENSDPLAKWNSSLEGGDPENGAALFASHPASECKRCHRAEEGHTTGGETAPNLVGIANRHKDRRYFLESMINPAAVIAPGFGAVLVDFKNGASLTGNLIADTPEHLDIDAAGKAVRINRADIATVTTPASPMPPMGGLLKPEELRDVIAWLASLDKGGELPKPAAPVPLDPASLLVPASADKSTSAVDPVLMKLGQQQFMVCGACHGQSGEGTAAGPPLAGSEWVTGPEENLIRIQLRGLHGPIKVKGQEYNFPAGMAALAYQTDEQIAAVLTYVRNSFGNSAPVVNASAVTALRGEVGKPPLVAADLVAPSVPQDASPTTSKEVSGKYDNLSKEGFPGKWIFAAAAVIGLAGLGLFLKKK</sequence>
<keyword evidence="6" id="KW-0732">Signal</keyword>
<dbReference type="InterPro" id="IPR009056">
    <property type="entry name" value="Cyt_c-like_dom"/>
</dbReference>
<keyword evidence="2 4" id="KW-0479">Metal-binding</keyword>
<dbReference type="SUPFAM" id="SSF50952">
    <property type="entry name" value="Soluble quinoprotein glucose dehydrogenase"/>
    <property type="match status" value="1"/>
</dbReference>
<feature type="domain" description="Cytochrome c" evidence="7">
    <location>
        <begin position="1145"/>
        <end position="1284"/>
    </location>
</feature>
<proteinExistence type="predicted"/>
<dbReference type="PANTHER" id="PTHR33546:SF1">
    <property type="entry name" value="LARGE, MULTIFUNCTIONAL SECRETED PROTEIN"/>
    <property type="match status" value="1"/>
</dbReference>
<dbReference type="RefSeq" id="WP_200351589.1">
    <property type="nucleotide sequence ID" value="NZ_BAABHZ010000006.1"/>
</dbReference>
<feature type="domain" description="Cytochrome c" evidence="7">
    <location>
        <begin position="1319"/>
        <end position="1408"/>
    </location>
</feature>
<dbReference type="InterPro" id="IPR011042">
    <property type="entry name" value="6-blade_b-propeller_TolB-like"/>
</dbReference>
<dbReference type="SUPFAM" id="SSF48371">
    <property type="entry name" value="ARM repeat"/>
    <property type="match status" value="1"/>
</dbReference>
<dbReference type="PROSITE" id="PS51007">
    <property type="entry name" value="CYTC"/>
    <property type="match status" value="2"/>
</dbReference>
<dbReference type="InterPro" id="IPR036909">
    <property type="entry name" value="Cyt_c-like_dom_sf"/>
</dbReference>
<keyword evidence="1 4" id="KW-0349">Heme</keyword>
<evidence type="ECO:0000256" key="5">
    <source>
        <dbReference type="SAM" id="Phobius"/>
    </source>
</evidence>
<gene>
    <name evidence="8" type="ORF">JIN84_13610</name>
</gene>
<dbReference type="SUPFAM" id="SSF46626">
    <property type="entry name" value="Cytochrome c"/>
    <property type="match status" value="2"/>
</dbReference>
<evidence type="ECO:0000256" key="3">
    <source>
        <dbReference type="ARBA" id="ARBA00023004"/>
    </source>
</evidence>
<evidence type="ECO:0000256" key="4">
    <source>
        <dbReference type="PROSITE-ProRule" id="PRU00433"/>
    </source>
</evidence>
<evidence type="ECO:0000256" key="6">
    <source>
        <dbReference type="SAM" id="SignalP"/>
    </source>
</evidence>
<dbReference type="InterPro" id="IPR011989">
    <property type="entry name" value="ARM-like"/>
</dbReference>
<evidence type="ECO:0000259" key="7">
    <source>
        <dbReference type="PROSITE" id="PS51007"/>
    </source>
</evidence>
<dbReference type="InterPro" id="IPR016024">
    <property type="entry name" value="ARM-type_fold"/>
</dbReference>
<protein>
    <submittedName>
        <fullName evidence="8">C-type cytochrome</fullName>
    </submittedName>
</protein>
<name>A0A934R4B6_9BACT</name>
<dbReference type="Pfam" id="PF23500">
    <property type="entry name" value="DUF7133"/>
    <property type="match status" value="1"/>
</dbReference>
<dbReference type="InterPro" id="IPR055557">
    <property type="entry name" value="DUF7133"/>
</dbReference>
<dbReference type="EMBL" id="JAENIK010000011">
    <property type="protein sequence ID" value="MBK1816657.1"/>
    <property type="molecule type" value="Genomic_DNA"/>
</dbReference>
<dbReference type="PANTHER" id="PTHR33546">
    <property type="entry name" value="LARGE, MULTIFUNCTIONAL SECRETED PROTEIN-RELATED"/>
    <property type="match status" value="1"/>
</dbReference>
<dbReference type="Pfam" id="PF00034">
    <property type="entry name" value="Cytochrom_C"/>
    <property type="match status" value="1"/>
</dbReference>
<dbReference type="Gene3D" id="2.120.10.30">
    <property type="entry name" value="TolB, C-terminal domain"/>
    <property type="match status" value="1"/>
</dbReference>
<reference evidence="8" key="1">
    <citation type="submission" date="2021-01" db="EMBL/GenBank/DDBJ databases">
        <title>Modified the classification status of verrucomicrobia.</title>
        <authorList>
            <person name="Feng X."/>
        </authorList>
    </citation>
    <scope>NUCLEOTIDE SEQUENCE</scope>
    <source>
        <strain evidence="8">JCM 18052</strain>
    </source>
</reference>
<dbReference type="Gene3D" id="1.10.760.10">
    <property type="entry name" value="Cytochrome c-like domain"/>
    <property type="match status" value="2"/>
</dbReference>
<evidence type="ECO:0000256" key="2">
    <source>
        <dbReference type="ARBA" id="ARBA00022723"/>
    </source>
</evidence>
<feature type="transmembrane region" description="Helical" evidence="5">
    <location>
        <begin position="1470"/>
        <end position="1487"/>
    </location>
</feature>
<comment type="caution">
    <text evidence="8">The sequence shown here is derived from an EMBL/GenBank/DDBJ whole genome shotgun (WGS) entry which is preliminary data.</text>
</comment>
<organism evidence="8 9">
    <name type="scientific">Luteolibacter yonseiensis</name>
    <dbReference type="NCBI Taxonomy" id="1144680"/>
    <lineage>
        <taxon>Bacteria</taxon>
        <taxon>Pseudomonadati</taxon>
        <taxon>Verrucomicrobiota</taxon>
        <taxon>Verrucomicrobiia</taxon>
        <taxon>Verrucomicrobiales</taxon>
        <taxon>Verrucomicrobiaceae</taxon>
        <taxon>Luteolibacter</taxon>
    </lineage>
</organism>
<keyword evidence="5" id="KW-0472">Membrane</keyword>
<accession>A0A934R4B6</accession>
<evidence type="ECO:0000313" key="9">
    <source>
        <dbReference type="Proteomes" id="UP000600139"/>
    </source>
</evidence>
<evidence type="ECO:0000256" key="1">
    <source>
        <dbReference type="ARBA" id="ARBA00022617"/>
    </source>
</evidence>
<keyword evidence="9" id="KW-1185">Reference proteome</keyword>
<evidence type="ECO:0000313" key="8">
    <source>
        <dbReference type="EMBL" id="MBK1816657.1"/>
    </source>
</evidence>
<dbReference type="Proteomes" id="UP000600139">
    <property type="component" value="Unassembled WGS sequence"/>
</dbReference>
<keyword evidence="5" id="KW-1133">Transmembrane helix</keyword>
<feature type="signal peptide" evidence="6">
    <location>
        <begin position="1"/>
        <end position="19"/>
    </location>
</feature>
<dbReference type="GO" id="GO:0046872">
    <property type="term" value="F:metal ion binding"/>
    <property type="evidence" value="ECO:0007669"/>
    <property type="project" value="UniProtKB-KW"/>
</dbReference>
<keyword evidence="3 4" id="KW-0408">Iron</keyword>
<feature type="chain" id="PRO_5037619628" evidence="6">
    <location>
        <begin position="20"/>
        <end position="1490"/>
    </location>
</feature>
<dbReference type="Gene3D" id="1.25.10.10">
    <property type="entry name" value="Leucine-rich Repeat Variant"/>
    <property type="match status" value="1"/>
</dbReference>
<keyword evidence="5" id="KW-0812">Transmembrane</keyword>
<dbReference type="GO" id="GO:0009055">
    <property type="term" value="F:electron transfer activity"/>
    <property type="evidence" value="ECO:0007669"/>
    <property type="project" value="InterPro"/>
</dbReference>
<dbReference type="GO" id="GO:0020037">
    <property type="term" value="F:heme binding"/>
    <property type="evidence" value="ECO:0007669"/>
    <property type="project" value="InterPro"/>
</dbReference>
<dbReference type="InterPro" id="IPR011041">
    <property type="entry name" value="Quinoprot_gluc/sorb_DH_b-prop"/>
</dbReference>